<feature type="signal peptide" evidence="2">
    <location>
        <begin position="1"/>
        <end position="20"/>
    </location>
</feature>
<dbReference type="InterPro" id="IPR004846">
    <property type="entry name" value="T2SS/T3SS_dom"/>
</dbReference>
<dbReference type="PANTHER" id="PTHR30332">
    <property type="entry name" value="PROBABLE GENERAL SECRETION PATHWAY PROTEIN D"/>
    <property type="match status" value="1"/>
</dbReference>
<comment type="caution">
    <text evidence="5">The sequence shown here is derived from an EMBL/GenBank/DDBJ whole genome shotgun (WGS) entry which is preliminary data.</text>
</comment>
<keyword evidence="6" id="KW-1185">Reference proteome</keyword>
<evidence type="ECO:0000256" key="2">
    <source>
        <dbReference type="SAM" id="SignalP"/>
    </source>
</evidence>
<evidence type="ECO:0000256" key="1">
    <source>
        <dbReference type="RuleBase" id="RU004003"/>
    </source>
</evidence>
<keyword evidence="2" id="KW-0732">Signal</keyword>
<accession>A0ABW8NFZ8</accession>
<protein>
    <submittedName>
        <fullName evidence="5">Pilus assembly protein N-terminal domain-containing protein</fullName>
    </submittedName>
</protein>
<evidence type="ECO:0000313" key="6">
    <source>
        <dbReference type="Proteomes" id="UP001620597"/>
    </source>
</evidence>
<dbReference type="EMBL" id="JBBKTX010000005">
    <property type="protein sequence ID" value="MFK4751887.1"/>
    <property type="molecule type" value="Genomic_DNA"/>
</dbReference>
<dbReference type="InterPro" id="IPR050810">
    <property type="entry name" value="Bact_Secretion_Sys_Channel"/>
</dbReference>
<dbReference type="PRINTS" id="PR01032">
    <property type="entry name" value="PHAGEIV"/>
</dbReference>
<name>A0ABW8NFZ8_9GAMM</name>
<proteinExistence type="inferred from homology"/>
<sequence length="617" mass="67521">MKFFPILLTMLVLVSLPVNANTDNPLSYIELANGERSADVDELLRWTHVRFVFNRKLRRVAVGQESIAEVDVLNEKELLVLAKNVGKTSMMVWFMDGTSHAYMLSVAADLSFLESALKTIDPYIRIDSAPDRQVLLLTGSVGYQHQKIAAEQAALSYLQRQGKGVASRSTARDVLKSLSTPDDVKPGQPPLINLIRVRHQAERIEDRITRALNEIGTDTVKVRRIRQEATLNSNADTLMLEGEVQTQAELSRVLAVVSRLFVQPGADVPLNSLVQVYADEAGRVVSSAQGSGSGQRAVQASTAELSRANVLSIAGGSVLSMIRVKDIPQLRVSVQMYEVSLNRLKEWQPGVGLSTNAAGSASLGNNNLEAALSLFNGALAGQLQIAGQQASLNALFSMLESEGISRTLSKPTITLMSGDSGTIQVGGEVPIRSTYTRLGQESDNPDTLGDTLLSRTEFKPYGIQLKVKAVVDETDHIALQLNPRVSTPDTLLSKHITDSTGSTLATTAFDVRSINTSTRLRDGQPLIIGGLVSRDQSESNQALPFLAQIPFIGKLFRSDLSSYRDRELVIVVTPTIVREPLHQTALWEFADTNELLRWSVNPRPLRNRYSFTEEARP</sequence>
<evidence type="ECO:0000313" key="5">
    <source>
        <dbReference type="EMBL" id="MFK4751887.1"/>
    </source>
</evidence>
<dbReference type="Pfam" id="PF13629">
    <property type="entry name" value="T2SS-T3SS_pil_N"/>
    <property type="match status" value="1"/>
</dbReference>
<dbReference type="RefSeq" id="WP_416205247.1">
    <property type="nucleotide sequence ID" value="NZ_JBBKTX010000005.1"/>
</dbReference>
<dbReference type="PANTHER" id="PTHR30332:SF17">
    <property type="entry name" value="TYPE IV PILIATION SYSTEM PROTEIN DR_0774-RELATED"/>
    <property type="match status" value="1"/>
</dbReference>
<evidence type="ECO:0000259" key="3">
    <source>
        <dbReference type="Pfam" id="PF00263"/>
    </source>
</evidence>
<comment type="similarity">
    <text evidence="1">Belongs to the bacterial secretin family.</text>
</comment>
<feature type="domain" description="Pilus formation protein N-terminal" evidence="4">
    <location>
        <begin position="53"/>
        <end position="106"/>
    </location>
</feature>
<gene>
    <name evidence="5" type="ORF">WG929_05630</name>
</gene>
<dbReference type="PRINTS" id="PR00811">
    <property type="entry name" value="BCTERIALGSPD"/>
</dbReference>
<feature type="domain" description="Type II/III secretion system secretin-like" evidence="3">
    <location>
        <begin position="399"/>
        <end position="578"/>
    </location>
</feature>
<dbReference type="InterPro" id="IPR001775">
    <property type="entry name" value="GspD/PilQ"/>
</dbReference>
<reference evidence="5 6" key="1">
    <citation type="submission" date="2024-03" db="EMBL/GenBank/DDBJ databases">
        <title>High-quality draft genome sequence of Oceanobacter sp. wDCs-4.</title>
        <authorList>
            <person name="Dong C."/>
        </authorList>
    </citation>
    <scope>NUCLEOTIDE SEQUENCE [LARGE SCALE GENOMIC DNA]</scope>
    <source>
        <strain evidence="6">wDCs-4</strain>
    </source>
</reference>
<dbReference type="Pfam" id="PF00263">
    <property type="entry name" value="Secretin"/>
    <property type="match status" value="1"/>
</dbReference>
<organism evidence="5 6">
    <name type="scientific">Oceanobacter antarcticus</name>
    <dbReference type="NCBI Taxonomy" id="3133425"/>
    <lineage>
        <taxon>Bacteria</taxon>
        <taxon>Pseudomonadati</taxon>
        <taxon>Pseudomonadota</taxon>
        <taxon>Gammaproteobacteria</taxon>
        <taxon>Oceanospirillales</taxon>
        <taxon>Oceanospirillaceae</taxon>
        <taxon>Oceanobacter</taxon>
    </lineage>
</organism>
<feature type="chain" id="PRO_5047543181" evidence="2">
    <location>
        <begin position="21"/>
        <end position="617"/>
    </location>
</feature>
<dbReference type="Proteomes" id="UP001620597">
    <property type="component" value="Unassembled WGS sequence"/>
</dbReference>
<evidence type="ECO:0000259" key="4">
    <source>
        <dbReference type="Pfam" id="PF13629"/>
    </source>
</evidence>
<dbReference type="InterPro" id="IPR032789">
    <property type="entry name" value="T2SS-T3SS_pil_N"/>
</dbReference>